<dbReference type="AlphaFoldDB" id="A0AA40FL96"/>
<evidence type="ECO:0000256" key="1">
    <source>
        <dbReference type="SAM" id="MobiDB-lite"/>
    </source>
</evidence>
<feature type="compositionally biased region" description="Low complexity" evidence="1">
    <location>
        <begin position="91"/>
        <end position="103"/>
    </location>
</feature>
<feature type="region of interest" description="Disordered" evidence="1">
    <location>
        <begin position="38"/>
        <end position="110"/>
    </location>
</feature>
<dbReference type="Proteomes" id="UP001177670">
    <property type="component" value="Unassembled WGS sequence"/>
</dbReference>
<feature type="compositionally biased region" description="Basic and acidic residues" evidence="1">
    <location>
        <begin position="54"/>
        <end position="73"/>
    </location>
</feature>
<reference evidence="2" key="1">
    <citation type="submission" date="2021-10" db="EMBL/GenBank/DDBJ databases">
        <title>Melipona bicolor Genome sequencing and assembly.</title>
        <authorList>
            <person name="Araujo N.S."/>
            <person name="Arias M.C."/>
        </authorList>
    </citation>
    <scope>NUCLEOTIDE SEQUENCE</scope>
    <source>
        <strain evidence="2">USP_2M_L1-L4_2017</strain>
        <tissue evidence="2">Whole body</tissue>
    </source>
</reference>
<gene>
    <name evidence="2" type="ORF">K0M31_010884</name>
</gene>
<keyword evidence="3" id="KW-1185">Reference proteome</keyword>
<sequence length="213" mass="23457">MWANNAHFGSNRDALHFVHYSVHVSMWPGCRGGIPRRRALPTTSQPETTQAFTVHEEGSPAHRPLLKDPEVHSSKFATRQVASSRMALPASSSGDEVEGSSSGRQRGLVNCPFPPPPFDDTGQAITIANSHYFPTTGAFSSMSSSREVPFLQPWCTKNCERRIDRTGSAISSGSGEPNSRAYQNRFVPAEHWLYSILRGELHTKPLSTRGPRV</sequence>
<proteinExistence type="predicted"/>
<dbReference type="EMBL" id="JAHYIQ010000028">
    <property type="protein sequence ID" value="KAK1121105.1"/>
    <property type="molecule type" value="Genomic_DNA"/>
</dbReference>
<evidence type="ECO:0000313" key="2">
    <source>
        <dbReference type="EMBL" id="KAK1121105.1"/>
    </source>
</evidence>
<comment type="caution">
    <text evidence="2">The sequence shown here is derived from an EMBL/GenBank/DDBJ whole genome shotgun (WGS) entry which is preliminary data.</text>
</comment>
<feature type="compositionally biased region" description="Polar residues" evidence="1">
    <location>
        <begin position="41"/>
        <end position="52"/>
    </location>
</feature>
<name>A0AA40FL96_9HYME</name>
<protein>
    <submittedName>
        <fullName evidence="2">Uncharacterized protein</fullName>
    </submittedName>
</protein>
<accession>A0AA40FL96</accession>
<organism evidence="2 3">
    <name type="scientific">Melipona bicolor</name>
    <dbReference type="NCBI Taxonomy" id="60889"/>
    <lineage>
        <taxon>Eukaryota</taxon>
        <taxon>Metazoa</taxon>
        <taxon>Ecdysozoa</taxon>
        <taxon>Arthropoda</taxon>
        <taxon>Hexapoda</taxon>
        <taxon>Insecta</taxon>
        <taxon>Pterygota</taxon>
        <taxon>Neoptera</taxon>
        <taxon>Endopterygota</taxon>
        <taxon>Hymenoptera</taxon>
        <taxon>Apocrita</taxon>
        <taxon>Aculeata</taxon>
        <taxon>Apoidea</taxon>
        <taxon>Anthophila</taxon>
        <taxon>Apidae</taxon>
        <taxon>Melipona</taxon>
    </lineage>
</organism>
<evidence type="ECO:0000313" key="3">
    <source>
        <dbReference type="Proteomes" id="UP001177670"/>
    </source>
</evidence>